<evidence type="ECO:0000313" key="1">
    <source>
        <dbReference type="EMBL" id="KAK8515891.1"/>
    </source>
</evidence>
<name>A0ABR2CAX3_9ROSI</name>
<gene>
    <name evidence="1" type="ORF">V6N12_016197</name>
</gene>
<protein>
    <submittedName>
        <fullName evidence="1">Uncharacterized protein</fullName>
    </submittedName>
</protein>
<organism evidence="1 2">
    <name type="scientific">Hibiscus sabdariffa</name>
    <name type="common">roselle</name>
    <dbReference type="NCBI Taxonomy" id="183260"/>
    <lineage>
        <taxon>Eukaryota</taxon>
        <taxon>Viridiplantae</taxon>
        <taxon>Streptophyta</taxon>
        <taxon>Embryophyta</taxon>
        <taxon>Tracheophyta</taxon>
        <taxon>Spermatophyta</taxon>
        <taxon>Magnoliopsida</taxon>
        <taxon>eudicotyledons</taxon>
        <taxon>Gunneridae</taxon>
        <taxon>Pentapetalae</taxon>
        <taxon>rosids</taxon>
        <taxon>malvids</taxon>
        <taxon>Malvales</taxon>
        <taxon>Malvaceae</taxon>
        <taxon>Malvoideae</taxon>
        <taxon>Hibiscus</taxon>
    </lineage>
</organism>
<reference evidence="1 2" key="1">
    <citation type="journal article" date="2024" name="G3 (Bethesda)">
        <title>Genome assembly of Hibiscus sabdariffa L. provides insights into metabolisms of medicinal natural products.</title>
        <authorList>
            <person name="Kim T."/>
        </authorList>
    </citation>
    <scope>NUCLEOTIDE SEQUENCE [LARGE SCALE GENOMIC DNA]</scope>
    <source>
        <strain evidence="1">TK-2024</strain>
        <tissue evidence="1">Old leaves</tissue>
    </source>
</reference>
<comment type="caution">
    <text evidence="1">The sequence shown here is derived from an EMBL/GenBank/DDBJ whole genome shotgun (WGS) entry which is preliminary data.</text>
</comment>
<dbReference type="EMBL" id="JBBPBM010000062">
    <property type="protein sequence ID" value="KAK8515891.1"/>
    <property type="molecule type" value="Genomic_DNA"/>
</dbReference>
<accession>A0ABR2CAX3</accession>
<sequence length="182" mass="19510">MSGSHGSRPLEAVVVPVELTSLRHHGSLVPFEAQPVTKKGLCNIDDTKVIMEDGQQPNEYFDTLMGDIDENVLSANGGSVVGKMLNDSNQVIQDGNGAKQTQDKNGRVLSASIRGGGKVLVKNAIALKGGQRQGLKTKKEDRSHTKPVLAACISALVSELDKGKAVKIERNRSEQRQGDNIQ</sequence>
<evidence type="ECO:0000313" key="2">
    <source>
        <dbReference type="Proteomes" id="UP001472677"/>
    </source>
</evidence>
<keyword evidence="2" id="KW-1185">Reference proteome</keyword>
<dbReference type="Proteomes" id="UP001472677">
    <property type="component" value="Unassembled WGS sequence"/>
</dbReference>
<proteinExistence type="predicted"/>